<evidence type="ECO:0000256" key="6">
    <source>
        <dbReference type="ARBA" id="ARBA00023002"/>
    </source>
</evidence>
<evidence type="ECO:0000259" key="10">
    <source>
        <dbReference type="Pfam" id="PF00881"/>
    </source>
</evidence>
<dbReference type="SUPFAM" id="SSF55469">
    <property type="entry name" value="FMN-dependent nitroreductase-like"/>
    <property type="match status" value="1"/>
</dbReference>
<keyword evidence="9" id="KW-0175">Coiled coil</keyword>
<evidence type="ECO:0000256" key="1">
    <source>
        <dbReference type="ARBA" id="ARBA00001917"/>
    </source>
</evidence>
<comment type="similarity">
    <text evidence="2 8">Belongs to the nitroreductase family.</text>
</comment>
<evidence type="ECO:0000256" key="8">
    <source>
        <dbReference type="PIRNR" id="PIRNR000232"/>
    </source>
</evidence>
<accession>A0ABX6UWA2</accession>
<dbReference type="InterPro" id="IPR029479">
    <property type="entry name" value="Nitroreductase"/>
</dbReference>
<dbReference type="Gene3D" id="3.40.109.10">
    <property type="entry name" value="NADH Oxidase"/>
    <property type="match status" value="1"/>
</dbReference>
<feature type="coiled-coil region" evidence="9">
    <location>
        <begin position="55"/>
        <end position="82"/>
    </location>
</feature>
<dbReference type="Proteomes" id="UP000663069">
    <property type="component" value="Chromosome"/>
</dbReference>
<dbReference type="Pfam" id="PF00881">
    <property type="entry name" value="Nitroreductase"/>
    <property type="match status" value="1"/>
</dbReference>
<evidence type="ECO:0000256" key="7">
    <source>
        <dbReference type="ARBA" id="ARBA00023027"/>
    </source>
</evidence>
<dbReference type="InterPro" id="IPR000415">
    <property type="entry name" value="Nitroreductase-like"/>
</dbReference>
<dbReference type="EC" id="1.-.-.-" evidence="8"/>
<gene>
    <name evidence="11" type="ORF">IHV77_10860</name>
</gene>
<dbReference type="EMBL" id="CP063056">
    <property type="protein sequence ID" value="QPB42385.1"/>
    <property type="molecule type" value="Genomic_DNA"/>
</dbReference>
<evidence type="ECO:0000256" key="3">
    <source>
        <dbReference type="ARBA" id="ARBA00022630"/>
    </source>
</evidence>
<evidence type="ECO:0000256" key="5">
    <source>
        <dbReference type="ARBA" id="ARBA00022857"/>
    </source>
</evidence>
<keyword evidence="12" id="KW-1185">Reference proteome</keyword>
<dbReference type="NCBIfam" id="NF008088">
    <property type="entry name" value="PRK10828.1"/>
    <property type="match status" value="1"/>
</dbReference>
<proteinExistence type="inferred from homology"/>
<sequence length="184" mass="20582">MDTLTLLTTRHSNKKLTAPAPNKAQLEQMFQAALRTPDHGKLQPYHFVVIENEGLDKLEVLLKEAVTELNLGEERLKKAENLAHRAPMVIAVIAKINPDIAKVPEWEQLITAGCATYGIQLAANAQGFDNVWITGKWVNGNALRQALNCRKQDKIVALLMIGTAAEKTEREYRTCNTEEFVSYL</sequence>
<reference evidence="11 12" key="1">
    <citation type="submission" date="2020-10" db="EMBL/GenBank/DDBJ databases">
        <title>Genome Sequencing of Rodentibacter spp. strain DSM111151.</title>
        <authorList>
            <person name="Benga L."/>
            <person name="Lautwein T."/>
        </authorList>
    </citation>
    <scope>NUCLEOTIDE SEQUENCE [LARGE SCALE GENOMIC DNA]</scope>
    <source>
        <strain evidence="11 12">DSM 111151</strain>
    </source>
</reference>
<dbReference type="PANTHER" id="PTHR43821">
    <property type="entry name" value="NAD(P)H NITROREDUCTASE YDJA-RELATED"/>
    <property type="match status" value="1"/>
</dbReference>
<comment type="cofactor">
    <cofactor evidence="1 8">
        <name>FMN</name>
        <dbReference type="ChEBI" id="CHEBI:58210"/>
    </cofactor>
</comment>
<dbReference type="PANTHER" id="PTHR43821:SF1">
    <property type="entry name" value="NAD(P)H NITROREDUCTASE YDJA-RELATED"/>
    <property type="match status" value="1"/>
</dbReference>
<evidence type="ECO:0000313" key="12">
    <source>
        <dbReference type="Proteomes" id="UP000663069"/>
    </source>
</evidence>
<keyword evidence="5 8" id="KW-0521">NADP</keyword>
<keyword evidence="4 8" id="KW-0288">FMN</keyword>
<dbReference type="InterPro" id="IPR052530">
    <property type="entry name" value="NAD(P)H_nitroreductase"/>
</dbReference>
<evidence type="ECO:0000313" key="11">
    <source>
        <dbReference type="EMBL" id="QPB42385.1"/>
    </source>
</evidence>
<organism evidence="11 12">
    <name type="scientific">Rodentibacter haemolyticus</name>
    <dbReference type="NCBI Taxonomy" id="2778911"/>
    <lineage>
        <taxon>Bacteria</taxon>
        <taxon>Pseudomonadati</taxon>
        <taxon>Pseudomonadota</taxon>
        <taxon>Gammaproteobacteria</taxon>
        <taxon>Pasteurellales</taxon>
        <taxon>Pasteurellaceae</taxon>
        <taxon>Rodentibacter</taxon>
    </lineage>
</organism>
<dbReference type="InterPro" id="IPR026021">
    <property type="entry name" value="YdjA-like"/>
</dbReference>
<dbReference type="PIRSF" id="PIRSF000232">
    <property type="entry name" value="YdjA"/>
    <property type="match status" value="1"/>
</dbReference>
<protein>
    <recommendedName>
        <fullName evidence="8">Putative NAD(P)H nitroreductase</fullName>
        <ecNumber evidence="8">1.-.-.-</ecNumber>
    </recommendedName>
</protein>
<keyword evidence="7 8" id="KW-0520">NAD</keyword>
<keyword evidence="3 8" id="KW-0285">Flavoprotein</keyword>
<evidence type="ECO:0000256" key="2">
    <source>
        <dbReference type="ARBA" id="ARBA00007118"/>
    </source>
</evidence>
<evidence type="ECO:0000256" key="4">
    <source>
        <dbReference type="ARBA" id="ARBA00022643"/>
    </source>
</evidence>
<dbReference type="CDD" id="cd02135">
    <property type="entry name" value="YdjA-like"/>
    <property type="match status" value="1"/>
</dbReference>
<evidence type="ECO:0000256" key="9">
    <source>
        <dbReference type="SAM" id="Coils"/>
    </source>
</evidence>
<keyword evidence="6 8" id="KW-0560">Oxidoreductase</keyword>
<dbReference type="RefSeq" id="WP_194811967.1">
    <property type="nucleotide sequence ID" value="NZ_CP063056.1"/>
</dbReference>
<name>A0ABX6UWA2_9PAST</name>
<feature type="domain" description="Nitroreductase" evidence="10">
    <location>
        <begin position="8"/>
        <end position="162"/>
    </location>
</feature>